<comment type="subcellular location">
    <subcellularLocation>
        <location evidence="1 14">Cytoplasm</location>
    </subcellularLocation>
</comment>
<feature type="binding site" evidence="14">
    <location>
        <position position="913"/>
    </location>
    <ligand>
        <name>Zn(2+)</name>
        <dbReference type="ChEBI" id="CHEBI:29105"/>
    </ligand>
</feature>
<dbReference type="GO" id="GO:0008270">
    <property type="term" value="F:zinc ion binding"/>
    <property type="evidence" value="ECO:0007669"/>
    <property type="project" value="UniProtKB-UniRule"/>
</dbReference>
<reference evidence="19" key="1">
    <citation type="submission" date="2017-11" db="EMBL/GenBank/DDBJ databases">
        <authorList>
            <person name="Chan K.G."/>
            <person name="Lee L.S."/>
        </authorList>
    </citation>
    <scope>NUCLEOTIDE SEQUENCE [LARGE SCALE GENOMIC DNA]</scope>
    <source>
        <strain evidence="19">DSM 100970</strain>
    </source>
</reference>
<evidence type="ECO:0000259" key="16">
    <source>
        <dbReference type="Pfam" id="PF06827"/>
    </source>
</evidence>
<evidence type="ECO:0000313" key="19">
    <source>
        <dbReference type="Proteomes" id="UP000236655"/>
    </source>
</evidence>
<keyword evidence="9 14" id="KW-0067">ATP-binding</keyword>
<keyword evidence="11 14" id="KW-0030">Aminoacyl-tRNA synthetase</keyword>
<organism evidence="18 19">
    <name type="scientific">Aquella oligotrophica</name>
    <dbReference type="NCBI Taxonomy" id="2067065"/>
    <lineage>
        <taxon>Bacteria</taxon>
        <taxon>Pseudomonadati</taxon>
        <taxon>Pseudomonadota</taxon>
        <taxon>Betaproteobacteria</taxon>
        <taxon>Neisseriales</taxon>
        <taxon>Neisseriaceae</taxon>
        <taxon>Aquella</taxon>
    </lineage>
</organism>
<dbReference type="InterPro" id="IPR014729">
    <property type="entry name" value="Rossmann-like_a/b/a_fold"/>
</dbReference>
<dbReference type="InterPro" id="IPR023585">
    <property type="entry name" value="Ile-tRNA-ligase_type1"/>
</dbReference>
<keyword evidence="19" id="KW-1185">Reference proteome</keyword>
<dbReference type="InterPro" id="IPR050081">
    <property type="entry name" value="Ile-tRNA_ligase"/>
</dbReference>
<evidence type="ECO:0000256" key="13">
    <source>
        <dbReference type="ARBA" id="ARBA00048359"/>
    </source>
</evidence>
<dbReference type="Gene3D" id="1.10.730.20">
    <property type="match status" value="1"/>
</dbReference>
<evidence type="ECO:0000256" key="4">
    <source>
        <dbReference type="ARBA" id="ARBA00022490"/>
    </source>
</evidence>
<dbReference type="InterPro" id="IPR002301">
    <property type="entry name" value="Ile-tRNA-ligase"/>
</dbReference>
<dbReference type="PANTHER" id="PTHR42765">
    <property type="entry name" value="SOLEUCYL-TRNA SYNTHETASE"/>
    <property type="match status" value="1"/>
</dbReference>
<comment type="similarity">
    <text evidence="2 14">Belongs to the class-I aminoacyl-tRNA synthetase family. IleS type 1 subfamily.</text>
</comment>
<dbReference type="GO" id="GO:0006428">
    <property type="term" value="P:isoleucyl-tRNA aminoacylation"/>
    <property type="evidence" value="ECO:0007669"/>
    <property type="project" value="UniProtKB-UniRule"/>
</dbReference>
<dbReference type="InterPro" id="IPR013155">
    <property type="entry name" value="M/V/L/I-tRNA-synth_anticd-bd"/>
</dbReference>
<feature type="binding site" evidence="14">
    <location>
        <position position="910"/>
    </location>
    <ligand>
        <name>Zn(2+)</name>
        <dbReference type="ChEBI" id="CHEBI:29105"/>
    </ligand>
</feature>
<dbReference type="PRINTS" id="PR00984">
    <property type="entry name" value="TRNASYNTHILE"/>
</dbReference>
<evidence type="ECO:0000256" key="5">
    <source>
        <dbReference type="ARBA" id="ARBA00022598"/>
    </source>
</evidence>
<keyword evidence="6 14" id="KW-0479">Metal-binding</keyword>
<evidence type="ECO:0000256" key="14">
    <source>
        <dbReference type="HAMAP-Rule" id="MF_02002"/>
    </source>
</evidence>
<dbReference type="OrthoDB" id="9810365at2"/>
<keyword evidence="7 14" id="KW-0547">Nucleotide-binding</keyword>
<dbReference type="EC" id="6.1.1.5" evidence="14"/>
<dbReference type="InterPro" id="IPR009008">
    <property type="entry name" value="Val/Leu/Ile-tRNA-synth_edit"/>
</dbReference>
<dbReference type="FunFam" id="3.40.50.620:FF:000042">
    <property type="entry name" value="Isoleucine--tRNA ligase"/>
    <property type="match status" value="1"/>
</dbReference>
<dbReference type="InterPro" id="IPR009080">
    <property type="entry name" value="tRNAsynth_Ia_anticodon-bd"/>
</dbReference>
<feature type="domain" description="Zinc finger FPG/IleRS-type" evidence="16">
    <location>
        <begin position="889"/>
        <end position="913"/>
    </location>
</feature>
<protein>
    <recommendedName>
        <fullName evidence="14">Isoleucine--tRNA ligase</fullName>
        <ecNumber evidence="14">6.1.1.5</ecNumber>
    </recommendedName>
    <alternativeName>
        <fullName evidence="14">Isoleucyl-tRNA synthetase</fullName>
        <shortName evidence="14">IleRS</shortName>
    </alternativeName>
</protein>
<feature type="short sequence motif" description="'KMSKS' region" evidence="14">
    <location>
        <begin position="605"/>
        <end position="609"/>
    </location>
</feature>
<dbReference type="InterPro" id="IPR002300">
    <property type="entry name" value="aa-tRNA-synth_Ia"/>
</dbReference>
<dbReference type="SUPFAM" id="SSF47323">
    <property type="entry name" value="Anticodon-binding domain of a subclass of class I aminoacyl-tRNA synthetases"/>
    <property type="match status" value="1"/>
</dbReference>
<dbReference type="GO" id="GO:0005524">
    <property type="term" value="F:ATP binding"/>
    <property type="evidence" value="ECO:0007669"/>
    <property type="project" value="UniProtKB-UniRule"/>
</dbReference>
<dbReference type="SUPFAM" id="SSF50677">
    <property type="entry name" value="ValRS/IleRS/LeuRS editing domain"/>
    <property type="match status" value="1"/>
</dbReference>
<dbReference type="InterPro" id="IPR033708">
    <property type="entry name" value="Anticodon_Ile_BEm"/>
</dbReference>
<feature type="binding site" evidence="14">
    <location>
        <position position="890"/>
    </location>
    <ligand>
        <name>Zn(2+)</name>
        <dbReference type="ChEBI" id="CHEBI:29105"/>
    </ligand>
</feature>
<evidence type="ECO:0000313" key="18">
    <source>
        <dbReference type="EMBL" id="AUR52997.1"/>
    </source>
</evidence>
<dbReference type="KEGG" id="nba:CUN60_12075"/>
<evidence type="ECO:0000256" key="9">
    <source>
        <dbReference type="ARBA" id="ARBA00022840"/>
    </source>
</evidence>
<dbReference type="FunFam" id="3.40.50.620:FF:000048">
    <property type="entry name" value="Isoleucine--tRNA ligase"/>
    <property type="match status" value="1"/>
</dbReference>
<feature type="domain" description="Aminoacyl-tRNA synthetase class Ia" evidence="15">
    <location>
        <begin position="27"/>
        <end position="643"/>
    </location>
</feature>
<dbReference type="Gene3D" id="3.40.50.620">
    <property type="entry name" value="HUPs"/>
    <property type="match status" value="2"/>
</dbReference>
<dbReference type="EMBL" id="CP024847">
    <property type="protein sequence ID" value="AUR52997.1"/>
    <property type="molecule type" value="Genomic_DNA"/>
</dbReference>
<evidence type="ECO:0000256" key="8">
    <source>
        <dbReference type="ARBA" id="ARBA00022833"/>
    </source>
</evidence>
<comment type="cofactor">
    <cofactor evidence="14">
        <name>Zn(2+)</name>
        <dbReference type="ChEBI" id="CHEBI:29105"/>
    </cofactor>
    <text evidence="14">Binds 1 zinc ion per subunit.</text>
</comment>
<evidence type="ECO:0000256" key="3">
    <source>
        <dbReference type="ARBA" id="ARBA00011245"/>
    </source>
</evidence>
<name>A0A2I7N963_9NEIS</name>
<feature type="domain" description="Methionyl/Valyl/Leucyl/Isoleucyl-tRNA synthetase anticodon-binding" evidence="17">
    <location>
        <begin position="688"/>
        <end position="843"/>
    </location>
</feature>
<feature type="binding site" evidence="14">
    <location>
        <position position="564"/>
    </location>
    <ligand>
        <name>L-isoleucyl-5'-AMP</name>
        <dbReference type="ChEBI" id="CHEBI:178002"/>
    </ligand>
</feature>
<dbReference type="InterPro" id="IPR010663">
    <property type="entry name" value="Znf_FPG/IleRS"/>
</dbReference>
<keyword evidence="5 14" id="KW-0436">Ligase</keyword>
<accession>A0A2I7N963</accession>
<evidence type="ECO:0000256" key="6">
    <source>
        <dbReference type="ARBA" id="ARBA00022723"/>
    </source>
</evidence>
<evidence type="ECO:0000256" key="10">
    <source>
        <dbReference type="ARBA" id="ARBA00022917"/>
    </source>
</evidence>
<dbReference type="PANTHER" id="PTHR42765:SF1">
    <property type="entry name" value="ISOLEUCINE--TRNA LIGASE, MITOCHONDRIAL"/>
    <property type="match status" value="1"/>
</dbReference>
<proteinExistence type="inferred from homology"/>
<evidence type="ECO:0000256" key="2">
    <source>
        <dbReference type="ARBA" id="ARBA00006887"/>
    </source>
</evidence>
<gene>
    <name evidence="14" type="primary">ileS</name>
    <name evidence="18" type="ORF">CUN60_12075</name>
</gene>
<comment type="subunit">
    <text evidence="3 14">Monomer.</text>
</comment>
<evidence type="ECO:0000256" key="12">
    <source>
        <dbReference type="ARBA" id="ARBA00025217"/>
    </source>
</evidence>
<dbReference type="SUPFAM" id="SSF52374">
    <property type="entry name" value="Nucleotidylyl transferase"/>
    <property type="match status" value="1"/>
</dbReference>
<comment type="function">
    <text evidence="12 14">Catalyzes the attachment of isoleucine to tRNA(Ile). As IleRS can inadvertently accommodate and process structurally similar amino acids such as valine, to avoid such errors it has two additional distinct tRNA(Ile)-dependent editing activities. One activity is designated as 'pretransfer' editing and involves the hydrolysis of activated Val-AMP. The other activity is designated 'posttransfer' editing and involves deacylation of mischarged Val-tRNA(Ile).</text>
</comment>
<dbReference type="NCBIfam" id="TIGR00392">
    <property type="entry name" value="ileS"/>
    <property type="match status" value="1"/>
</dbReference>
<dbReference type="Proteomes" id="UP000236655">
    <property type="component" value="Chromosome"/>
</dbReference>
<feature type="binding site" evidence="14">
    <location>
        <position position="608"/>
    </location>
    <ligand>
        <name>ATP</name>
        <dbReference type="ChEBI" id="CHEBI:30616"/>
    </ligand>
</feature>
<evidence type="ECO:0000256" key="11">
    <source>
        <dbReference type="ARBA" id="ARBA00023146"/>
    </source>
</evidence>
<dbReference type="RefSeq" id="WP_102952283.1">
    <property type="nucleotide sequence ID" value="NZ_CP024847.1"/>
</dbReference>
<dbReference type="GO" id="GO:0002161">
    <property type="term" value="F:aminoacyl-tRNA deacylase activity"/>
    <property type="evidence" value="ECO:0007669"/>
    <property type="project" value="InterPro"/>
</dbReference>
<comment type="catalytic activity">
    <reaction evidence="13 14">
        <text>tRNA(Ile) + L-isoleucine + ATP = L-isoleucyl-tRNA(Ile) + AMP + diphosphate</text>
        <dbReference type="Rhea" id="RHEA:11060"/>
        <dbReference type="Rhea" id="RHEA-COMP:9666"/>
        <dbReference type="Rhea" id="RHEA-COMP:9695"/>
        <dbReference type="ChEBI" id="CHEBI:30616"/>
        <dbReference type="ChEBI" id="CHEBI:33019"/>
        <dbReference type="ChEBI" id="CHEBI:58045"/>
        <dbReference type="ChEBI" id="CHEBI:78442"/>
        <dbReference type="ChEBI" id="CHEBI:78528"/>
        <dbReference type="ChEBI" id="CHEBI:456215"/>
        <dbReference type="EC" id="6.1.1.5"/>
    </reaction>
</comment>
<keyword evidence="4 14" id="KW-0963">Cytoplasm</keyword>
<dbReference type="HAMAP" id="MF_02002">
    <property type="entry name" value="Ile_tRNA_synth_type1"/>
    <property type="match status" value="1"/>
</dbReference>
<evidence type="ECO:0000256" key="7">
    <source>
        <dbReference type="ARBA" id="ARBA00022741"/>
    </source>
</evidence>
<dbReference type="CDD" id="cd07960">
    <property type="entry name" value="Anticodon_Ia_Ile_BEm"/>
    <property type="match status" value="1"/>
</dbReference>
<evidence type="ECO:0000259" key="17">
    <source>
        <dbReference type="Pfam" id="PF08264"/>
    </source>
</evidence>
<sequence>MDYKNTVNLLDTPFPMRGDLAKREPAMLDKWVKENRYQKIREISRGRNKFILHDGPPYANGQLHIGHATNKILKDIIIRSKTIAGFDAPYVPGWDCHGLPIEHNIEKQFGKNMEPREFRNKCREYANGQIEQQKADFIRLGVLGDWNNPYKTMEFKTEAGIVRVLGEIYKNGYLFRGVKPVYWCIDCGSALAEAEVEYYDKESPAIDVAFKAVDNHEIAKEFGVEIPHNAEVYAVIWTTTPWTLPANQAICAGPEVDYALVAINSKYLIVAKNLVVDAIKRYHGEGSHHQVIATVKGSKLELLKFEHPFYDRQVPMILGEHATDDAGTGLVHTAPAHGMDDFLVSSKYDLDLHNPVGDDGCYLASTELFAGLNVFAANEKVIEVLQNKQRLMNAAKITHSYPCCWRHKSKIIFRTTGQWFIGMDKHGNDDLTLREKANKAVDDTAFFPAWGRARLEAMIKNRPDWCVSRQRNWGVPIAFFVHKETGEPHPETYNLLQQVADLIESEGINAWFDLKPEQLLSGEDLDNYVKLTDTLDVWFDSGTTHLTVVDAKEELQWPADLYLEGSDQHRGWFQSSMLTGCAVKGRAPYKQLLTHGFVVDGNGHKMSKSKGNIVAPQEVINKYGADILRLWVAATDYSGELSISDEILKRVTESYRRIRNTLRFLLANLNDFDYSKDALGIDKLLEIDQYALAYLHKLQDKVVNQLYPSYQFHFIIQEMVSYCSEELGSFYLDVLKDRLYTSKADGHARRSAQTALWHISKALLQMLSPILAFTSDEAWEVLTGDKDDSTLYHLHHNLPLAGDNSKLLEKWAAIREFRTLVLKELENKRTAGLIGASLQAELKIKADSKLYPILASLGDDLKFAYMVSKINLEEAAETQVEVVVSNAPKCERCWHYDDAVGTIAEHPAICPRCHENIAGNGELRKFA</sequence>
<dbReference type="PROSITE" id="PS00178">
    <property type="entry name" value="AA_TRNA_LIGASE_I"/>
    <property type="match status" value="1"/>
</dbReference>
<dbReference type="Pfam" id="PF00133">
    <property type="entry name" value="tRNA-synt_1"/>
    <property type="match status" value="1"/>
</dbReference>
<comment type="domain">
    <text evidence="14">IleRS has two distinct active sites: one for aminoacylation and one for editing. The misactivated valine is translocated from the active site to the editing site, which sterically excludes the correctly activated isoleucine. The single editing site contains two valyl binding pockets, one specific for each substrate (Val-AMP or Val-tRNA(Ile)).</text>
</comment>
<feature type="binding site" evidence="14">
    <location>
        <position position="893"/>
    </location>
    <ligand>
        <name>Zn(2+)</name>
        <dbReference type="ChEBI" id="CHEBI:29105"/>
    </ligand>
</feature>
<dbReference type="InterPro" id="IPR001412">
    <property type="entry name" value="aa-tRNA-synth_I_CS"/>
</dbReference>
<dbReference type="Pfam" id="PF08264">
    <property type="entry name" value="Anticodon_1"/>
    <property type="match status" value="1"/>
</dbReference>
<evidence type="ECO:0000259" key="15">
    <source>
        <dbReference type="Pfam" id="PF00133"/>
    </source>
</evidence>
<dbReference type="GO" id="GO:0004822">
    <property type="term" value="F:isoleucine-tRNA ligase activity"/>
    <property type="evidence" value="ECO:0007669"/>
    <property type="project" value="UniProtKB-UniRule"/>
</dbReference>
<dbReference type="CDD" id="cd00818">
    <property type="entry name" value="IleRS_core"/>
    <property type="match status" value="1"/>
</dbReference>
<feature type="short sequence motif" description="'HIGH' region" evidence="14">
    <location>
        <begin position="57"/>
        <end position="67"/>
    </location>
</feature>
<keyword evidence="8 14" id="KW-0862">Zinc</keyword>
<keyword evidence="10 14" id="KW-0648">Protein biosynthesis</keyword>
<dbReference type="GO" id="GO:0005829">
    <property type="term" value="C:cytosol"/>
    <property type="evidence" value="ECO:0007669"/>
    <property type="project" value="TreeGrafter"/>
</dbReference>
<evidence type="ECO:0000256" key="1">
    <source>
        <dbReference type="ARBA" id="ARBA00004496"/>
    </source>
</evidence>
<dbReference type="GO" id="GO:0000049">
    <property type="term" value="F:tRNA binding"/>
    <property type="evidence" value="ECO:0007669"/>
    <property type="project" value="InterPro"/>
</dbReference>
<dbReference type="AlphaFoldDB" id="A0A2I7N963"/>
<dbReference type="Pfam" id="PF06827">
    <property type="entry name" value="zf-FPG_IleRS"/>
    <property type="match status" value="1"/>
</dbReference>